<feature type="domain" description="DUF2281" evidence="1">
    <location>
        <begin position="7"/>
        <end position="37"/>
    </location>
</feature>
<keyword evidence="3" id="KW-1185">Reference proteome</keyword>
<sequence>MNMLAEEIYQQVQQLPAESAKEVLKFVEFLKFKQQCSETEYVRNNPQLMQQIQVADSNPDQWFKPSKAQLNLEGNE</sequence>
<reference evidence="2 3" key="1">
    <citation type="submission" date="2016-12" db="EMBL/GenBank/DDBJ databases">
        <title>Thioflexothrix psekupsii D3 genome sequencing and assembly.</title>
        <authorList>
            <person name="Fomenkov A."/>
            <person name="Vincze T."/>
            <person name="Grabovich M."/>
            <person name="Anton B.P."/>
            <person name="Dubinina G."/>
            <person name="Orlova M."/>
            <person name="Belousova E."/>
            <person name="Roberts R.J."/>
        </authorList>
    </citation>
    <scope>NUCLEOTIDE SEQUENCE [LARGE SCALE GENOMIC DNA]</scope>
    <source>
        <strain evidence="2">D3</strain>
    </source>
</reference>
<name>A0A251XBC8_9GAMM</name>
<dbReference type="EMBL" id="MSLT01000006">
    <property type="protein sequence ID" value="OUD15225.1"/>
    <property type="molecule type" value="Genomic_DNA"/>
</dbReference>
<accession>A0A251XBC8</accession>
<evidence type="ECO:0000313" key="3">
    <source>
        <dbReference type="Proteomes" id="UP000194798"/>
    </source>
</evidence>
<dbReference type="AlphaFoldDB" id="A0A251XBC8"/>
<proteinExistence type="predicted"/>
<dbReference type="Pfam" id="PF10047">
    <property type="entry name" value="DUF2281"/>
    <property type="match status" value="1"/>
</dbReference>
<dbReference type="OrthoDB" id="9802003at2"/>
<evidence type="ECO:0000259" key="1">
    <source>
        <dbReference type="Pfam" id="PF10047"/>
    </source>
</evidence>
<organism evidence="2 3">
    <name type="scientific">Thioflexithrix psekupsensis</name>
    <dbReference type="NCBI Taxonomy" id="1570016"/>
    <lineage>
        <taxon>Bacteria</taxon>
        <taxon>Pseudomonadati</taxon>
        <taxon>Pseudomonadota</taxon>
        <taxon>Gammaproteobacteria</taxon>
        <taxon>Thiotrichales</taxon>
        <taxon>Thioflexithrix</taxon>
    </lineage>
</organism>
<dbReference type="InterPro" id="IPR018739">
    <property type="entry name" value="DUF2281"/>
</dbReference>
<dbReference type="RefSeq" id="WP_086486817.1">
    <property type="nucleotide sequence ID" value="NZ_MSLT01000006.1"/>
</dbReference>
<evidence type="ECO:0000313" key="2">
    <source>
        <dbReference type="EMBL" id="OUD15225.1"/>
    </source>
</evidence>
<comment type="caution">
    <text evidence="2">The sequence shown here is derived from an EMBL/GenBank/DDBJ whole genome shotgun (WGS) entry which is preliminary data.</text>
</comment>
<gene>
    <name evidence="2" type="ORF">TPSD3_01460</name>
</gene>
<dbReference type="Proteomes" id="UP000194798">
    <property type="component" value="Unassembled WGS sequence"/>
</dbReference>
<protein>
    <recommendedName>
        <fullName evidence="1">DUF2281 domain-containing protein</fullName>
    </recommendedName>
</protein>